<keyword evidence="1" id="KW-0812">Transmembrane</keyword>
<dbReference type="PANTHER" id="PTHR34703:SF1">
    <property type="entry name" value="ANTIPORTER SUBUNIT MNHG2-RELATED"/>
    <property type="match status" value="1"/>
</dbReference>
<dbReference type="Pfam" id="PF03334">
    <property type="entry name" value="PhaG_MnhG_YufB"/>
    <property type="match status" value="1"/>
</dbReference>
<dbReference type="AlphaFoldDB" id="A0A0H4I698"/>
<dbReference type="PATRIC" id="fig|330734.3.peg.2787"/>
<accession>A0A0H4I698</accession>
<dbReference type="NCBIfam" id="NF009316">
    <property type="entry name" value="PRK12674.1-5"/>
    <property type="match status" value="1"/>
</dbReference>
<dbReference type="NCBIfam" id="TIGR01300">
    <property type="entry name" value="CPA3_mnhG_phaG"/>
    <property type="match status" value="1"/>
</dbReference>
<feature type="transmembrane region" description="Helical" evidence="1">
    <location>
        <begin position="6"/>
        <end position="30"/>
    </location>
</feature>
<name>A0A0H4I698_9GAMM</name>
<proteinExistence type="predicted"/>
<keyword evidence="1" id="KW-0472">Membrane</keyword>
<organism evidence="2 3">
    <name type="scientific">Marinobacter psychrophilus</name>
    <dbReference type="NCBI Taxonomy" id="330734"/>
    <lineage>
        <taxon>Bacteria</taxon>
        <taxon>Pseudomonadati</taxon>
        <taxon>Pseudomonadota</taxon>
        <taxon>Gammaproteobacteria</taxon>
        <taxon>Pseudomonadales</taxon>
        <taxon>Marinobacteraceae</taxon>
        <taxon>Marinobacter</taxon>
    </lineage>
</organism>
<evidence type="ECO:0000313" key="2">
    <source>
        <dbReference type="EMBL" id="AKO53275.1"/>
    </source>
</evidence>
<feature type="transmembrane region" description="Helical" evidence="1">
    <location>
        <begin position="66"/>
        <end position="85"/>
    </location>
</feature>
<feature type="transmembrane region" description="Helical" evidence="1">
    <location>
        <begin position="42"/>
        <end position="60"/>
    </location>
</feature>
<dbReference type="KEGG" id="mpq:ABA45_13305"/>
<dbReference type="Proteomes" id="UP000036406">
    <property type="component" value="Chromosome"/>
</dbReference>
<dbReference type="EMBL" id="CP011494">
    <property type="protein sequence ID" value="AKO53275.1"/>
    <property type="molecule type" value="Genomic_DNA"/>
</dbReference>
<dbReference type="GO" id="GO:0015385">
    <property type="term" value="F:sodium:proton antiporter activity"/>
    <property type="evidence" value="ECO:0007669"/>
    <property type="project" value="TreeGrafter"/>
</dbReference>
<gene>
    <name evidence="2" type="ORF">ABA45_13305</name>
</gene>
<dbReference type="STRING" id="330734.ABA45_13305"/>
<keyword evidence="3" id="KW-1185">Reference proteome</keyword>
<evidence type="ECO:0000256" key="1">
    <source>
        <dbReference type="SAM" id="Phobius"/>
    </source>
</evidence>
<protein>
    <submittedName>
        <fullName evidence="2">Monovalent cation/H+ antiporter subunit G</fullName>
    </submittedName>
</protein>
<keyword evidence="1" id="KW-1133">Transmembrane helix</keyword>
<dbReference type="RefSeq" id="WP_048386860.1">
    <property type="nucleotide sequence ID" value="NZ_CP011494.1"/>
</dbReference>
<evidence type="ECO:0000313" key="3">
    <source>
        <dbReference type="Proteomes" id="UP000036406"/>
    </source>
</evidence>
<dbReference type="InterPro" id="IPR005133">
    <property type="entry name" value="PhaG_MnhG_YufB"/>
</dbReference>
<reference evidence="2 3" key="1">
    <citation type="submission" date="2015-05" db="EMBL/GenBank/DDBJ databases">
        <title>Complete genome of Marinobacter psychrophilus strain 20041T isolated from sea-ice of the Canadian Basin.</title>
        <authorList>
            <person name="Song L."/>
            <person name="Ren L."/>
            <person name="Yu Y."/>
            <person name="Wang X."/>
        </authorList>
    </citation>
    <scope>NUCLEOTIDE SEQUENCE [LARGE SCALE GENOMIC DNA]</scope>
    <source>
        <strain evidence="2 3">20041</strain>
    </source>
</reference>
<sequence>MNLFIEYIIAALLLLGAVFTLVGAIGLAVLPDFFTRLHGPTKATTVGVGAMALASMIWFANQPMGTGFVEILIMVFLLLTAPPSANMMAKAAMHMEVPKVGNTRGDPWGQ</sequence>
<dbReference type="PANTHER" id="PTHR34703">
    <property type="entry name" value="ANTIPORTER SUBUNIT MNHG2-RELATED"/>
    <property type="match status" value="1"/>
</dbReference>